<dbReference type="AlphaFoldDB" id="A0ABD6EAJ3"/>
<evidence type="ECO:0000313" key="4">
    <source>
        <dbReference type="Proteomes" id="UP001608902"/>
    </source>
</evidence>
<protein>
    <submittedName>
        <fullName evidence="3">Uncharacterized protein</fullName>
    </submittedName>
</protein>
<feature type="chain" id="PRO_5044820510" evidence="2">
    <location>
        <begin position="16"/>
        <end position="97"/>
    </location>
</feature>
<evidence type="ECO:0000313" key="3">
    <source>
        <dbReference type="EMBL" id="MFH4974441.1"/>
    </source>
</evidence>
<reference evidence="3 4" key="1">
    <citation type="submission" date="2024-08" db="EMBL/GenBank/DDBJ databases">
        <title>Gnathostoma spinigerum genome.</title>
        <authorList>
            <person name="Gonzalez-Bertolin B."/>
            <person name="Monzon S."/>
            <person name="Zaballos A."/>
            <person name="Jimenez P."/>
            <person name="Dekumyoy P."/>
            <person name="Varona S."/>
            <person name="Cuesta I."/>
            <person name="Sumanam S."/>
            <person name="Adisakwattana P."/>
            <person name="Gasser R.B."/>
            <person name="Hernandez-Gonzalez A."/>
            <person name="Young N.D."/>
            <person name="Perteguer M.J."/>
        </authorList>
    </citation>
    <scope>NUCLEOTIDE SEQUENCE [LARGE SCALE GENOMIC DNA]</scope>
    <source>
        <strain evidence="3">AL3</strain>
        <tissue evidence="3">Liver</tissue>
    </source>
</reference>
<comment type="caution">
    <text evidence="3">The sequence shown here is derived from an EMBL/GenBank/DDBJ whole genome shotgun (WGS) entry which is preliminary data.</text>
</comment>
<proteinExistence type="predicted"/>
<gene>
    <name evidence="3" type="ORF">AB6A40_001150</name>
</gene>
<feature type="region of interest" description="Disordered" evidence="1">
    <location>
        <begin position="23"/>
        <end position="97"/>
    </location>
</feature>
<name>A0ABD6EAJ3_9BILA</name>
<feature type="signal peptide" evidence="2">
    <location>
        <begin position="1"/>
        <end position="15"/>
    </location>
</feature>
<keyword evidence="2" id="KW-0732">Signal</keyword>
<evidence type="ECO:0000256" key="2">
    <source>
        <dbReference type="SAM" id="SignalP"/>
    </source>
</evidence>
<feature type="compositionally biased region" description="Polar residues" evidence="1">
    <location>
        <begin position="70"/>
        <end position="97"/>
    </location>
</feature>
<accession>A0ABD6EAJ3</accession>
<evidence type="ECO:0000256" key="1">
    <source>
        <dbReference type="SAM" id="MobiDB-lite"/>
    </source>
</evidence>
<dbReference type="Proteomes" id="UP001608902">
    <property type="component" value="Unassembled WGS sequence"/>
</dbReference>
<dbReference type="EMBL" id="JBGFUD010000392">
    <property type="protein sequence ID" value="MFH4974441.1"/>
    <property type="molecule type" value="Genomic_DNA"/>
</dbReference>
<keyword evidence="4" id="KW-1185">Reference proteome</keyword>
<organism evidence="3 4">
    <name type="scientific">Gnathostoma spinigerum</name>
    <dbReference type="NCBI Taxonomy" id="75299"/>
    <lineage>
        <taxon>Eukaryota</taxon>
        <taxon>Metazoa</taxon>
        <taxon>Ecdysozoa</taxon>
        <taxon>Nematoda</taxon>
        <taxon>Chromadorea</taxon>
        <taxon>Rhabditida</taxon>
        <taxon>Spirurina</taxon>
        <taxon>Gnathostomatomorpha</taxon>
        <taxon>Gnathostomatoidea</taxon>
        <taxon>Gnathostomatidae</taxon>
        <taxon>Gnathostoma</taxon>
    </lineage>
</organism>
<sequence>MFILVISVRYSLISAAAPNEYIARGHRRASSANPSSRGDARHHYLLPPPSLSPPSQTRQLHLLSGDAPSLNHSRSLSQPDESNSYFNFVSNNETLRP</sequence>